<comment type="caution">
    <text evidence="2">The sequence shown here is derived from an EMBL/GenBank/DDBJ whole genome shotgun (WGS) entry which is preliminary data.</text>
</comment>
<proteinExistence type="predicted"/>
<reference evidence="2" key="2">
    <citation type="submission" date="2023-04" db="EMBL/GenBank/DDBJ databases">
        <authorList>
            <person name="Bruccoleri R.E."/>
            <person name="Oakeley E.J."/>
            <person name="Faust A.-M."/>
            <person name="Dessus-Babus S."/>
            <person name="Altorfer M."/>
            <person name="Burckhardt D."/>
            <person name="Oertli M."/>
            <person name="Naumann U."/>
            <person name="Petersen F."/>
            <person name="Wong J."/>
        </authorList>
    </citation>
    <scope>NUCLEOTIDE SEQUENCE</scope>
    <source>
        <strain evidence="2">GSM-AAB239-AS_SAM_17_03QT</strain>
        <tissue evidence="2">Leaf</tissue>
    </source>
</reference>
<evidence type="ECO:0000256" key="1">
    <source>
        <dbReference type="SAM" id="MobiDB-lite"/>
    </source>
</evidence>
<dbReference type="EMBL" id="JANAVB010009797">
    <property type="protein sequence ID" value="KAJ6839769.1"/>
    <property type="molecule type" value="Genomic_DNA"/>
</dbReference>
<evidence type="ECO:0000313" key="2">
    <source>
        <dbReference type="EMBL" id="KAJ6839769.1"/>
    </source>
</evidence>
<feature type="region of interest" description="Disordered" evidence="1">
    <location>
        <begin position="1"/>
        <end position="25"/>
    </location>
</feature>
<feature type="compositionally biased region" description="Basic residues" evidence="1">
    <location>
        <begin position="1"/>
        <end position="20"/>
    </location>
</feature>
<gene>
    <name evidence="2" type="ORF">M6B38_313505</name>
</gene>
<name>A0AAX6HFE6_IRIPA</name>
<organism evidence="2 3">
    <name type="scientific">Iris pallida</name>
    <name type="common">Sweet iris</name>
    <dbReference type="NCBI Taxonomy" id="29817"/>
    <lineage>
        <taxon>Eukaryota</taxon>
        <taxon>Viridiplantae</taxon>
        <taxon>Streptophyta</taxon>
        <taxon>Embryophyta</taxon>
        <taxon>Tracheophyta</taxon>
        <taxon>Spermatophyta</taxon>
        <taxon>Magnoliopsida</taxon>
        <taxon>Liliopsida</taxon>
        <taxon>Asparagales</taxon>
        <taxon>Iridaceae</taxon>
        <taxon>Iridoideae</taxon>
        <taxon>Irideae</taxon>
        <taxon>Iris</taxon>
    </lineage>
</organism>
<dbReference type="AlphaFoldDB" id="A0AAX6HFE6"/>
<keyword evidence="3" id="KW-1185">Reference proteome</keyword>
<protein>
    <submittedName>
        <fullName evidence="2">Protein ANTAGONIST OF LIKE HETEROCHROMATIN PROTEIN 1</fullName>
    </submittedName>
</protein>
<evidence type="ECO:0000313" key="3">
    <source>
        <dbReference type="Proteomes" id="UP001140949"/>
    </source>
</evidence>
<accession>A0AAX6HFE6</accession>
<reference evidence="2" key="1">
    <citation type="journal article" date="2023" name="GigaByte">
        <title>Genome assembly of the bearded iris, Iris pallida Lam.</title>
        <authorList>
            <person name="Bruccoleri R.E."/>
            <person name="Oakeley E.J."/>
            <person name="Faust A.M.E."/>
            <person name="Altorfer M."/>
            <person name="Dessus-Babus S."/>
            <person name="Burckhardt D."/>
            <person name="Oertli M."/>
            <person name="Naumann U."/>
            <person name="Petersen F."/>
            <person name="Wong J."/>
        </authorList>
    </citation>
    <scope>NUCLEOTIDE SEQUENCE</scope>
    <source>
        <strain evidence="2">GSM-AAB239-AS_SAM_17_03QT</strain>
    </source>
</reference>
<dbReference type="Proteomes" id="UP001140949">
    <property type="component" value="Unassembled WGS sequence"/>
</dbReference>
<sequence length="43" mass="4892">MGPPKKSKKNKRKASNHHPSARAEVYCGHRLVVQLPAQELRSR</sequence>